<dbReference type="InterPro" id="IPR012349">
    <property type="entry name" value="Split_barrel_FMN-bd"/>
</dbReference>
<keyword evidence="2" id="KW-1185">Reference proteome</keyword>
<evidence type="ECO:0000313" key="1">
    <source>
        <dbReference type="EMBL" id="MFD1236179.1"/>
    </source>
</evidence>
<dbReference type="NCBIfam" id="TIGR00026">
    <property type="entry name" value="hi_GC_TIGR00026"/>
    <property type="match status" value="1"/>
</dbReference>
<accession>A0ABW3VPV2</accession>
<gene>
    <name evidence="1" type="ORF">ACFQ34_23050</name>
</gene>
<name>A0ABW3VPV2_9PSEU</name>
<reference evidence="2" key="1">
    <citation type="journal article" date="2019" name="Int. J. Syst. Evol. Microbiol.">
        <title>The Global Catalogue of Microorganisms (GCM) 10K type strain sequencing project: providing services to taxonomists for standard genome sequencing and annotation.</title>
        <authorList>
            <consortium name="The Broad Institute Genomics Platform"/>
            <consortium name="The Broad Institute Genome Sequencing Center for Infectious Disease"/>
            <person name="Wu L."/>
            <person name="Ma J."/>
        </authorList>
    </citation>
    <scope>NUCLEOTIDE SEQUENCE [LARGE SCALE GENOMIC DNA]</scope>
    <source>
        <strain evidence="2">CCUG 49018</strain>
    </source>
</reference>
<sequence length="169" mass="18743">MAADVRSIPTWVRVGLGLPRHLYAHGLGLLLGSRFLQLSHTGRRSGRRYDTVLEVVHRDPASGEWVVVAGLGPRADWYRNVCAGGPVAVTVGRRRYQVDVRDLGVDEAVWVLGEYERRHRLATPVIRRVLSALVGWRYRGSPADRRRLAGALPLVGLRPQPGPVESGRC</sequence>
<proteinExistence type="predicted"/>
<organism evidence="1 2">
    <name type="scientific">Pseudonocardia benzenivorans</name>
    <dbReference type="NCBI Taxonomy" id="228005"/>
    <lineage>
        <taxon>Bacteria</taxon>
        <taxon>Bacillati</taxon>
        <taxon>Actinomycetota</taxon>
        <taxon>Actinomycetes</taxon>
        <taxon>Pseudonocardiales</taxon>
        <taxon>Pseudonocardiaceae</taxon>
        <taxon>Pseudonocardia</taxon>
    </lineage>
</organism>
<protein>
    <submittedName>
        <fullName evidence="1">Nitroreductase family deazaflavin-dependent oxidoreductase</fullName>
    </submittedName>
</protein>
<dbReference type="Pfam" id="PF04075">
    <property type="entry name" value="F420H2_quin_red"/>
    <property type="match status" value="1"/>
</dbReference>
<dbReference type="Gene3D" id="2.30.110.10">
    <property type="entry name" value="Electron Transport, Fmn-binding Protein, Chain A"/>
    <property type="match status" value="1"/>
</dbReference>
<dbReference type="RefSeq" id="WP_243743717.1">
    <property type="nucleotide sequence ID" value="NZ_JBHTMB010000207.1"/>
</dbReference>
<dbReference type="EMBL" id="JBHTMB010000207">
    <property type="protein sequence ID" value="MFD1236179.1"/>
    <property type="molecule type" value="Genomic_DNA"/>
</dbReference>
<evidence type="ECO:0000313" key="2">
    <source>
        <dbReference type="Proteomes" id="UP001597182"/>
    </source>
</evidence>
<dbReference type="Proteomes" id="UP001597182">
    <property type="component" value="Unassembled WGS sequence"/>
</dbReference>
<comment type="caution">
    <text evidence="1">The sequence shown here is derived from an EMBL/GenBank/DDBJ whole genome shotgun (WGS) entry which is preliminary data.</text>
</comment>
<dbReference type="InterPro" id="IPR004378">
    <property type="entry name" value="F420H2_quin_Rdtase"/>
</dbReference>